<sequence length="248" mass="27864">ATPNAPAPTPKDKSQAIPFNPPDKLQSRYPPNIICNQKYNTSTFLLNSSQYAEEAYINTRASMRTLPSSSLRVGDLVHLVKASGTRTSTLLEELERVTHLLTGRTPCGYTRSASCPWATRYVVESDRCSFESGIIPKRDASDRTRMPLTTPTGLYLTFDILEVFPFTSESKRMGIVVRDTQRRDHIPEKGRGRRHGARQRLRAWPPPVATHTPTSHKFLSDDTMAKVIFSWCFAELYAIRTLGVFSSA</sequence>
<keyword evidence="3" id="KW-1185">Reference proteome</keyword>
<evidence type="ECO:0000256" key="1">
    <source>
        <dbReference type="SAM" id="MobiDB-lite"/>
    </source>
</evidence>
<feature type="region of interest" description="Disordered" evidence="1">
    <location>
        <begin position="1"/>
        <end position="25"/>
    </location>
</feature>
<protein>
    <submittedName>
        <fullName evidence="2">Uncharacterized protein</fullName>
    </submittedName>
</protein>
<organism evidence="2 3">
    <name type="scientific">Hypholoma sublateritium (strain FD-334 SS-4)</name>
    <dbReference type="NCBI Taxonomy" id="945553"/>
    <lineage>
        <taxon>Eukaryota</taxon>
        <taxon>Fungi</taxon>
        <taxon>Dikarya</taxon>
        <taxon>Basidiomycota</taxon>
        <taxon>Agaricomycotina</taxon>
        <taxon>Agaricomycetes</taxon>
        <taxon>Agaricomycetidae</taxon>
        <taxon>Agaricales</taxon>
        <taxon>Agaricineae</taxon>
        <taxon>Strophariaceae</taxon>
        <taxon>Hypholoma</taxon>
    </lineage>
</organism>
<proteinExistence type="predicted"/>
<accession>A0A0D2P355</accession>
<feature type="non-terminal residue" evidence="2">
    <location>
        <position position="1"/>
    </location>
</feature>
<dbReference type="AlphaFoldDB" id="A0A0D2P355"/>
<name>A0A0D2P355_HYPSF</name>
<evidence type="ECO:0000313" key="2">
    <source>
        <dbReference type="EMBL" id="KJA14995.1"/>
    </source>
</evidence>
<evidence type="ECO:0000313" key="3">
    <source>
        <dbReference type="Proteomes" id="UP000054270"/>
    </source>
</evidence>
<dbReference type="EMBL" id="KN817658">
    <property type="protein sequence ID" value="KJA14995.1"/>
    <property type="molecule type" value="Genomic_DNA"/>
</dbReference>
<reference evidence="3" key="1">
    <citation type="submission" date="2014-04" db="EMBL/GenBank/DDBJ databases">
        <title>Evolutionary Origins and Diversification of the Mycorrhizal Mutualists.</title>
        <authorList>
            <consortium name="DOE Joint Genome Institute"/>
            <consortium name="Mycorrhizal Genomics Consortium"/>
            <person name="Kohler A."/>
            <person name="Kuo A."/>
            <person name="Nagy L.G."/>
            <person name="Floudas D."/>
            <person name="Copeland A."/>
            <person name="Barry K.W."/>
            <person name="Cichocki N."/>
            <person name="Veneault-Fourrey C."/>
            <person name="LaButti K."/>
            <person name="Lindquist E.A."/>
            <person name="Lipzen A."/>
            <person name="Lundell T."/>
            <person name="Morin E."/>
            <person name="Murat C."/>
            <person name="Riley R."/>
            <person name="Ohm R."/>
            <person name="Sun H."/>
            <person name="Tunlid A."/>
            <person name="Henrissat B."/>
            <person name="Grigoriev I.V."/>
            <person name="Hibbett D.S."/>
            <person name="Martin F."/>
        </authorList>
    </citation>
    <scope>NUCLEOTIDE SEQUENCE [LARGE SCALE GENOMIC DNA]</scope>
    <source>
        <strain evidence="3">FD-334 SS-4</strain>
    </source>
</reference>
<dbReference type="OrthoDB" id="377733at2759"/>
<gene>
    <name evidence="2" type="ORF">HYPSUDRAFT_59074</name>
</gene>
<dbReference type="Proteomes" id="UP000054270">
    <property type="component" value="Unassembled WGS sequence"/>
</dbReference>
<dbReference type="STRING" id="945553.A0A0D2P355"/>